<dbReference type="SUPFAM" id="SSF53850">
    <property type="entry name" value="Periplasmic binding protein-like II"/>
    <property type="match status" value="1"/>
</dbReference>
<dbReference type="EMBL" id="BAAAHP010000249">
    <property type="protein sequence ID" value="GAA0903031.1"/>
    <property type="molecule type" value="Genomic_DNA"/>
</dbReference>
<sequence length="379" mass="40398">MTTFSRRRMLRAGAAAVGAATLGPSAAACATFPSGAPPVPEETRTLDQLHAEAMAEGGRLVVYAAGDSSTELQRTEEAFRARFPGMRPTVVADYSKNHGVRVDSQVATGTLVPDVVQLHTPHDFPRWKEEGLLLPYKPAGFSALPDAFRDPDGAWVATAVVALSYLHGGGGGGPAPTTPADLVDPRWQGRIASAYPQDDDAVLFLYREYVITYGWEWAARLAAQDVQFARGTRAPAAAVGAGQKTIGIGVPGTPGAAPSSAARWLVPAEGPFVAWGQRAAILAGAPHPAAAKLYLNWQLSVDVQQDAPSGWSVRTDVIPTSGLEPIWEYPNSHLDHYVEFMADRAEVERWRQTFVLHFGEVEGPPTTGQLGLYPGRAAA</sequence>
<dbReference type="RefSeq" id="WP_343946115.1">
    <property type="nucleotide sequence ID" value="NZ_BAAAHP010000249.1"/>
</dbReference>
<evidence type="ECO:0000313" key="4">
    <source>
        <dbReference type="Proteomes" id="UP001499967"/>
    </source>
</evidence>
<dbReference type="PANTHER" id="PTHR30006">
    <property type="entry name" value="THIAMINE-BINDING PERIPLASMIC PROTEIN-RELATED"/>
    <property type="match status" value="1"/>
</dbReference>
<dbReference type="Proteomes" id="UP001499967">
    <property type="component" value="Unassembled WGS sequence"/>
</dbReference>
<proteinExistence type="predicted"/>
<evidence type="ECO:0000313" key="3">
    <source>
        <dbReference type="EMBL" id="GAA0903031.1"/>
    </source>
</evidence>
<comment type="caution">
    <text evidence="3">The sequence shown here is derived from an EMBL/GenBank/DDBJ whole genome shotgun (WGS) entry which is preliminary data.</text>
</comment>
<evidence type="ECO:0000256" key="1">
    <source>
        <dbReference type="ARBA" id="ARBA00022729"/>
    </source>
</evidence>
<dbReference type="PROSITE" id="PS51257">
    <property type="entry name" value="PROKAR_LIPOPROTEIN"/>
    <property type="match status" value="1"/>
</dbReference>
<name>A0ABN1NDL9_9PSEU</name>
<dbReference type="Pfam" id="PF13343">
    <property type="entry name" value="SBP_bac_6"/>
    <property type="match status" value="1"/>
</dbReference>
<organism evidence="3 4">
    <name type="scientific">Pseudonocardia zijingensis</name>
    <dbReference type="NCBI Taxonomy" id="153376"/>
    <lineage>
        <taxon>Bacteria</taxon>
        <taxon>Bacillati</taxon>
        <taxon>Actinomycetota</taxon>
        <taxon>Actinomycetes</taxon>
        <taxon>Pseudonocardiales</taxon>
        <taxon>Pseudonocardiaceae</taxon>
        <taxon>Pseudonocardia</taxon>
    </lineage>
</organism>
<dbReference type="PANTHER" id="PTHR30006:SF2">
    <property type="entry name" value="ABC TRANSPORTER SUBSTRATE-BINDING PROTEIN"/>
    <property type="match status" value="1"/>
</dbReference>
<dbReference type="InterPro" id="IPR006311">
    <property type="entry name" value="TAT_signal"/>
</dbReference>
<keyword evidence="4" id="KW-1185">Reference proteome</keyword>
<feature type="signal peptide" evidence="2">
    <location>
        <begin position="1"/>
        <end position="30"/>
    </location>
</feature>
<accession>A0ABN1NDL9</accession>
<gene>
    <name evidence="3" type="ORF">GCM10009559_70460</name>
</gene>
<protein>
    <submittedName>
        <fullName evidence="3">Extracellular solute-binding protein</fullName>
    </submittedName>
</protein>
<dbReference type="Gene3D" id="3.40.190.10">
    <property type="entry name" value="Periplasmic binding protein-like II"/>
    <property type="match status" value="2"/>
</dbReference>
<keyword evidence="1 2" id="KW-0732">Signal</keyword>
<reference evidence="3 4" key="1">
    <citation type="journal article" date="2019" name="Int. J. Syst. Evol. Microbiol.">
        <title>The Global Catalogue of Microorganisms (GCM) 10K type strain sequencing project: providing services to taxonomists for standard genome sequencing and annotation.</title>
        <authorList>
            <consortium name="The Broad Institute Genomics Platform"/>
            <consortium name="The Broad Institute Genome Sequencing Center for Infectious Disease"/>
            <person name="Wu L."/>
            <person name="Ma J."/>
        </authorList>
    </citation>
    <scope>NUCLEOTIDE SEQUENCE [LARGE SCALE GENOMIC DNA]</scope>
    <source>
        <strain evidence="3 4">JCM 11117</strain>
    </source>
</reference>
<dbReference type="PROSITE" id="PS51318">
    <property type="entry name" value="TAT"/>
    <property type="match status" value="1"/>
</dbReference>
<feature type="chain" id="PRO_5046532516" evidence="2">
    <location>
        <begin position="31"/>
        <end position="379"/>
    </location>
</feature>
<evidence type="ECO:0000256" key="2">
    <source>
        <dbReference type="SAM" id="SignalP"/>
    </source>
</evidence>